<protein>
    <submittedName>
        <fullName evidence="2">Mobilization protein C</fullName>
    </submittedName>
</protein>
<gene>
    <name evidence="2" type="primary">mobC</name>
</gene>
<organism evidence="2">
    <name type="scientific">Aeromonas salmonicida subsp. smithia</name>
    <dbReference type="NCBI Taxonomy" id="80745"/>
    <lineage>
        <taxon>Bacteria</taxon>
        <taxon>Pseudomonadati</taxon>
        <taxon>Pseudomonadota</taxon>
        <taxon>Gammaproteobacteria</taxon>
        <taxon>Aeromonadales</taxon>
        <taxon>Aeromonadaceae</taxon>
        <taxon>Aeromonas</taxon>
    </lineage>
</organism>
<accession>A0A0S1GNA8</accession>
<proteinExistence type="predicted"/>
<feature type="domain" description="Bacterial mobilisation" evidence="1">
    <location>
        <begin position="61"/>
        <end position="103"/>
    </location>
</feature>
<dbReference type="EMBL" id="KT334395">
    <property type="protein sequence ID" value="ALK43956.1"/>
    <property type="molecule type" value="Genomic_DNA"/>
</dbReference>
<evidence type="ECO:0000313" key="2">
    <source>
        <dbReference type="EMBL" id="ALK43956.1"/>
    </source>
</evidence>
<sequence length="113" mass="12395">MTPAKRERVIKIRVTAEELARLKGLSGDERLAEWMRSQCLGHDNAAGRRRTPVPKADPALLRQLAGIGNNLNQVARRVNSGEWGAVERVQVIAVLMAMERALQALSAPSTEVT</sequence>
<dbReference type="PATRIC" id="fig|80745.4.peg.1317"/>
<evidence type="ECO:0000259" key="1">
    <source>
        <dbReference type="Pfam" id="PF05713"/>
    </source>
</evidence>
<geneLocation type="plasmid" evidence="2">
    <name>pJF4097</name>
</geneLocation>
<keyword evidence="2" id="KW-0614">Plasmid</keyword>
<dbReference type="RefSeq" id="WP_058407222.1">
    <property type="nucleotide sequence ID" value="NZ_JZTI01000167.1"/>
</dbReference>
<dbReference type="InterPro" id="IPR008687">
    <property type="entry name" value="MobC"/>
</dbReference>
<dbReference type="Pfam" id="PF05713">
    <property type="entry name" value="MobC"/>
    <property type="match status" value="1"/>
</dbReference>
<name>A0A0S1GNA8_AERSA</name>
<reference evidence="2" key="1">
    <citation type="submission" date="2015-07" db="EMBL/GenBank/DDBJ databases">
        <title>The mesophilic/psychrophilic dichotomy of Aeromonas salmonicida.</title>
        <authorList>
            <person name="Vincent A.T."/>
            <person name="Trudel M.V."/>
            <person name="Freschi L."/>
            <person name="Nagar V."/>
            <person name="Levesque R.C."/>
            <person name="Charette S.J."/>
        </authorList>
    </citation>
    <scope>NUCLEOTIDE SEQUENCE</scope>
    <source>
        <strain evidence="2">JF4097</strain>
        <plasmid evidence="2">pJF4097</plasmid>
    </source>
</reference>
<dbReference type="AlphaFoldDB" id="A0A0S1GNA8"/>